<protein>
    <submittedName>
        <fullName evidence="2">Uncharacterized protein</fullName>
    </submittedName>
</protein>
<evidence type="ECO:0000256" key="1">
    <source>
        <dbReference type="SAM" id="Phobius"/>
    </source>
</evidence>
<proteinExistence type="predicted"/>
<reference evidence="2 3" key="1">
    <citation type="submission" date="2016-07" db="EMBL/GenBank/DDBJ databases">
        <title>Multiple horizontal gene transfer events from other fungi enriched the ability of initially mycotrophic Trichoderma (Ascomycota) to feed on dead plant biomass.</title>
        <authorList>
            <consortium name="DOE Joint Genome Institute"/>
            <person name="Aerts A."/>
            <person name="Atanasova L."/>
            <person name="Chenthamara K."/>
            <person name="Zhang J."/>
            <person name="Grujic M."/>
            <person name="Henrissat B."/>
            <person name="Kuo A."/>
            <person name="Salamov A."/>
            <person name="Lipzen A."/>
            <person name="Labutti K."/>
            <person name="Barry K."/>
            <person name="Miao Y."/>
            <person name="Rahimi M.J."/>
            <person name="Shen Q."/>
            <person name="Grigoriev I.V."/>
            <person name="Kubicek C.P."/>
            <person name="Druzhinina I.S."/>
        </authorList>
    </citation>
    <scope>NUCLEOTIDE SEQUENCE [LARGE SCALE GENOMIC DNA]</scope>
    <source>
        <strain evidence="2 3">CBS 433.97</strain>
    </source>
</reference>
<organism evidence="2 3">
    <name type="scientific">Trichoderma asperellum (strain ATCC 204424 / CBS 433.97 / NBRC 101777)</name>
    <dbReference type="NCBI Taxonomy" id="1042311"/>
    <lineage>
        <taxon>Eukaryota</taxon>
        <taxon>Fungi</taxon>
        <taxon>Dikarya</taxon>
        <taxon>Ascomycota</taxon>
        <taxon>Pezizomycotina</taxon>
        <taxon>Sordariomycetes</taxon>
        <taxon>Hypocreomycetidae</taxon>
        <taxon>Hypocreales</taxon>
        <taxon>Hypocreaceae</taxon>
        <taxon>Trichoderma</taxon>
    </lineage>
</organism>
<feature type="transmembrane region" description="Helical" evidence="1">
    <location>
        <begin position="40"/>
        <end position="58"/>
    </location>
</feature>
<dbReference type="AlphaFoldDB" id="A0A2T3ZI94"/>
<sequence length="195" mass="21872">MPSPWGKGCGSGHELAPCSGFRSGRKTCTPAPIFAPASHVWLFLAVIHGMHFFSFLPAEHRAGQRCRFLPAAPVDCGHQSWTSFTEGSTHTAAERRPSSSFATPHTTQTLYAASHERLEENLGRRDIHRCLQDPRPRWCATSILCARTGCSCRDRAIQSVWLIARRLEAEYPSVSQQPSRRIGRAFLCFVLHMRR</sequence>
<name>A0A2T3ZI94_TRIA4</name>
<accession>A0A2T3ZI94</accession>
<keyword evidence="3" id="KW-1185">Reference proteome</keyword>
<keyword evidence="1" id="KW-0812">Transmembrane</keyword>
<dbReference type="Proteomes" id="UP000240493">
    <property type="component" value="Unassembled WGS sequence"/>
</dbReference>
<evidence type="ECO:0000313" key="2">
    <source>
        <dbReference type="EMBL" id="PTB44516.1"/>
    </source>
</evidence>
<evidence type="ECO:0000313" key="3">
    <source>
        <dbReference type="Proteomes" id="UP000240493"/>
    </source>
</evidence>
<gene>
    <name evidence="2" type="ORF">M441DRAFT_350559</name>
</gene>
<dbReference type="EMBL" id="KZ679258">
    <property type="protein sequence ID" value="PTB44516.1"/>
    <property type="molecule type" value="Genomic_DNA"/>
</dbReference>
<keyword evidence="1" id="KW-1133">Transmembrane helix</keyword>
<keyword evidence="1" id="KW-0472">Membrane</keyword>